<dbReference type="PANTHER" id="PTHR43182">
    <property type="entry name" value="COBALT-PRECORRIN-6B C(15)-METHYLTRANSFERASE (DECARBOXYLATING)"/>
    <property type="match status" value="1"/>
</dbReference>
<evidence type="ECO:0000313" key="7">
    <source>
        <dbReference type="EMBL" id="SHK45682.1"/>
    </source>
</evidence>
<dbReference type="Proteomes" id="UP000184386">
    <property type="component" value="Unassembled WGS sequence"/>
</dbReference>
<dbReference type="Pfam" id="PF02571">
    <property type="entry name" value="CbiJ"/>
    <property type="match status" value="1"/>
</dbReference>
<dbReference type="AlphaFoldDB" id="A0A1M6SLS3"/>
<dbReference type="InterPro" id="IPR000878">
    <property type="entry name" value="4pyrrol_Mease"/>
</dbReference>
<evidence type="ECO:0000256" key="2">
    <source>
        <dbReference type="ARBA" id="ARBA00022573"/>
    </source>
</evidence>
<keyword evidence="5" id="KW-0949">S-adenosyl-L-methionine</keyword>
<accession>A0A1M6SLS3</accession>
<sequence length="676" mass="74114">MKQILIYSGTTEGRRLAEVLCRNGIRCTACVATEYGEMVMERLEGLEGLTVRQGRMTAMEMKDFLTQGDYLAVVDATHPFATVVSENIRDSMAGSGIPYLRLKRDTKSMFSHEKNISCYPTSQACAEALKETAGNILLTTGSKELAVYSRIAELKGRLYVRVLPGLESISLCYENGITGKQIIAMQGPFSVEMNEAILKQFDISCLVTKESGSTGGFFEKIQAAGKNRTKVMVIGNPEGAGGLTDNEVYTELEKLTGKALLEEEKMQISFIGMGMGSLKLLTREAEEKLKEADFIIGARRLLEGIPWQKEKIPYYLAQDIIPYLKESKGKRAAILFSGDTGFYSGAEKLYEALKNETEEGGLRAEVSIYPGISSVAYLAARLHTSWQEAEIVSIHGRAANVLEAVRENKKTFLLVSGVADMRAIGNMLLTAGMEEVGISAGYQLSYPEEKILTLTPGECLTLEEEGLYVCLLENERAERRRLTHGLPDEAFLRGKVPMTKEEVREVSVCKLGLTKEAVLYDVGSGTGSIAVECARLSDGIQVFAIEKKKEAAELIEENRSQYGLSNLTLVRGEAPEALNGLPAPTHVFIGGSSGNMKEILAVLYQKNPKARIVVNAITLETVGEVTGLLKTMPVEKEEVIQIQVSRAKAAGGYHLMQAENPVYILSFFFTKDGKDE</sequence>
<name>A0A1M6SLS3_9FIRM</name>
<evidence type="ECO:0000256" key="5">
    <source>
        <dbReference type="ARBA" id="ARBA00022691"/>
    </source>
</evidence>
<feature type="domain" description="Tetrapyrrole methylase" evidence="6">
    <location>
        <begin position="268"/>
        <end position="455"/>
    </location>
</feature>
<gene>
    <name evidence="7" type="ORF">SAMN02745136_02510</name>
</gene>
<keyword evidence="2" id="KW-0169">Cobalamin biosynthesis</keyword>
<evidence type="ECO:0000256" key="3">
    <source>
        <dbReference type="ARBA" id="ARBA00022603"/>
    </source>
</evidence>
<dbReference type="GO" id="GO:0016994">
    <property type="term" value="F:precorrin-6A reductase activity"/>
    <property type="evidence" value="ECO:0007669"/>
    <property type="project" value="InterPro"/>
</dbReference>
<proteinExistence type="predicted"/>
<dbReference type="GO" id="GO:0008276">
    <property type="term" value="F:protein methyltransferase activity"/>
    <property type="evidence" value="ECO:0007669"/>
    <property type="project" value="InterPro"/>
</dbReference>
<dbReference type="InterPro" id="IPR014008">
    <property type="entry name" value="Cbl_synth_MTase_CbiT"/>
</dbReference>
<dbReference type="SUPFAM" id="SSF53335">
    <property type="entry name" value="S-adenosyl-L-methionine-dependent methyltransferases"/>
    <property type="match status" value="1"/>
</dbReference>
<dbReference type="NCBIfam" id="TIGR02469">
    <property type="entry name" value="CbiT"/>
    <property type="match status" value="1"/>
</dbReference>
<reference evidence="7 8" key="1">
    <citation type="submission" date="2016-11" db="EMBL/GenBank/DDBJ databases">
        <authorList>
            <person name="Jaros S."/>
            <person name="Januszkiewicz K."/>
            <person name="Wedrychowicz H."/>
        </authorList>
    </citation>
    <scope>NUCLEOTIDE SEQUENCE [LARGE SCALE GENOMIC DNA]</scope>
    <source>
        <strain evidence="7 8">DSM 15929</strain>
    </source>
</reference>
<evidence type="ECO:0000259" key="6">
    <source>
        <dbReference type="Pfam" id="PF00590"/>
    </source>
</evidence>
<dbReference type="SUPFAM" id="SSF53790">
    <property type="entry name" value="Tetrapyrrole methylase"/>
    <property type="match status" value="1"/>
</dbReference>
<organism evidence="7 8">
    <name type="scientific">Anaerocolumna jejuensis DSM 15929</name>
    <dbReference type="NCBI Taxonomy" id="1121322"/>
    <lineage>
        <taxon>Bacteria</taxon>
        <taxon>Bacillati</taxon>
        <taxon>Bacillota</taxon>
        <taxon>Clostridia</taxon>
        <taxon>Lachnospirales</taxon>
        <taxon>Lachnospiraceae</taxon>
        <taxon>Anaerocolumna</taxon>
    </lineage>
</organism>
<evidence type="ECO:0000256" key="4">
    <source>
        <dbReference type="ARBA" id="ARBA00022679"/>
    </source>
</evidence>
<dbReference type="InterPro" id="IPR012818">
    <property type="entry name" value="CbiE"/>
</dbReference>
<dbReference type="Gene3D" id="3.40.1010.10">
    <property type="entry name" value="Cobalt-precorrin-4 Transmethylase, Domain 1"/>
    <property type="match status" value="1"/>
</dbReference>
<evidence type="ECO:0000256" key="1">
    <source>
        <dbReference type="ARBA" id="ARBA00004953"/>
    </source>
</evidence>
<dbReference type="NCBIfam" id="TIGR00715">
    <property type="entry name" value="precor6x_red"/>
    <property type="match status" value="1"/>
</dbReference>
<keyword evidence="3 7" id="KW-0489">Methyltransferase</keyword>
<dbReference type="PANTHER" id="PTHR43182:SF1">
    <property type="entry name" value="COBALT-PRECORRIN-7 C(5)-METHYLTRANSFERASE"/>
    <property type="match status" value="1"/>
</dbReference>
<dbReference type="RefSeq" id="WP_073276388.1">
    <property type="nucleotide sequence ID" value="NZ_FRAC01000012.1"/>
</dbReference>
<dbReference type="Gene3D" id="3.40.50.150">
    <property type="entry name" value="Vaccinia Virus protein VP39"/>
    <property type="match status" value="1"/>
</dbReference>
<dbReference type="OrthoDB" id="9780707at2"/>
<dbReference type="GO" id="GO:0009236">
    <property type="term" value="P:cobalamin biosynthetic process"/>
    <property type="evidence" value="ECO:0007669"/>
    <property type="project" value="UniProtKB-UniPathway"/>
</dbReference>
<dbReference type="InterPro" id="IPR029063">
    <property type="entry name" value="SAM-dependent_MTases_sf"/>
</dbReference>
<dbReference type="UniPathway" id="UPA00148"/>
<dbReference type="GO" id="GO:0032259">
    <property type="term" value="P:methylation"/>
    <property type="evidence" value="ECO:0007669"/>
    <property type="project" value="UniProtKB-KW"/>
</dbReference>
<dbReference type="InterPro" id="IPR003723">
    <property type="entry name" value="Precorrin-6x_reduct"/>
</dbReference>
<dbReference type="PROSITE" id="PS51014">
    <property type="entry name" value="COBK_CBIJ"/>
    <property type="match status" value="1"/>
</dbReference>
<dbReference type="Pfam" id="PF00590">
    <property type="entry name" value="TP_methylase"/>
    <property type="match status" value="1"/>
</dbReference>
<keyword evidence="4 7" id="KW-0808">Transferase</keyword>
<dbReference type="EMBL" id="FRAC01000012">
    <property type="protein sequence ID" value="SHK45682.1"/>
    <property type="molecule type" value="Genomic_DNA"/>
</dbReference>
<dbReference type="InterPro" id="IPR050714">
    <property type="entry name" value="Cobalamin_biosynth_MTase"/>
</dbReference>
<keyword evidence="8" id="KW-1185">Reference proteome</keyword>
<dbReference type="NCBIfam" id="TIGR02467">
    <property type="entry name" value="CbiE"/>
    <property type="match status" value="1"/>
</dbReference>
<dbReference type="CDD" id="cd11644">
    <property type="entry name" value="Precorrin-6Y-MT"/>
    <property type="match status" value="1"/>
</dbReference>
<evidence type="ECO:0000313" key="8">
    <source>
        <dbReference type="Proteomes" id="UP000184386"/>
    </source>
</evidence>
<protein>
    <submittedName>
        <fullName evidence="7">Precorrin-6Y C5,15-methyltransferase (Decarboxylating)</fullName>
    </submittedName>
</protein>
<dbReference type="InterPro" id="IPR014777">
    <property type="entry name" value="4pyrrole_Mease_sub1"/>
</dbReference>
<comment type="pathway">
    <text evidence="1">Cofactor biosynthesis; adenosylcobalamin biosynthesis.</text>
</comment>
<dbReference type="STRING" id="1121322.SAMN02745136_02510"/>
<dbReference type="InterPro" id="IPR035996">
    <property type="entry name" value="4pyrrol_Methylase_sf"/>
</dbReference>